<accession>A0A2M4CAH3</accession>
<dbReference type="AlphaFoldDB" id="A0A2M4CAH3"/>
<reference evidence="2" key="1">
    <citation type="submission" date="2018-01" db="EMBL/GenBank/DDBJ databases">
        <title>An insight into the sialome of Amazonian anophelines.</title>
        <authorList>
            <person name="Ribeiro J.M."/>
            <person name="Scarpassa V."/>
            <person name="Calvo E."/>
        </authorList>
    </citation>
    <scope>NUCLEOTIDE SEQUENCE</scope>
    <source>
        <tissue evidence="2">Salivary glands</tissue>
    </source>
</reference>
<dbReference type="EMBL" id="GGFJ01013118">
    <property type="protein sequence ID" value="MBW62259.1"/>
    <property type="molecule type" value="Transcribed_RNA"/>
</dbReference>
<name>A0A2M4CAH3_9DIPT</name>
<protein>
    <submittedName>
        <fullName evidence="2">Putative secreted protein</fullName>
    </submittedName>
</protein>
<keyword evidence="1" id="KW-0732">Signal</keyword>
<evidence type="ECO:0000313" key="2">
    <source>
        <dbReference type="EMBL" id="MBW62259.1"/>
    </source>
</evidence>
<organism evidence="2">
    <name type="scientific">Anopheles marajoara</name>
    <dbReference type="NCBI Taxonomy" id="58244"/>
    <lineage>
        <taxon>Eukaryota</taxon>
        <taxon>Metazoa</taxon>
        <taxon>Ecdysozoa</taxon>
        <taxon>Arthropoda</taxon>
        <taxon>Hexapoda</taxon>
        <taxon>Insecta</taxon>
        <taxon>Pterygota</taxon>
        <taxon>Neoptera</taxon>
        <taxon>Endopterygota</taxon>
        <taxon>Diptera</taxon>
        <taxon>Nematocera</taxon>
        <taxon>Culicoidea</taxon>
        <taxon>Culicidae</taxon>
        <taxon>Anophelinae</taxon>
        <taxon>Anopheles</taxon>
    </lineage>
</organism>
<evidence type="ECO:0000256" key="1">
    <source>
        <dbReference type="SAM" id="SignalP"/>
    </source>
</evidence>
<proteinExistence type="predicted"/>
<feature type="signal peptide" evidence="1">
    <location>
        <begin position="1"/>
        <end position="21"/>
    </location>
</feature>
<sequence>MLFTFHLFLLLFLFTWSASESGKSYSSSKQDGHHRLGFHIRIRSEVGEVELEGSYRCVRVSLCVCACVLWVYRDGCSAAAVEEPLPA</sequence>
<feature type="chain" id="PRO_5014818075" evidence="1">
    <location>
        <begin position="22"/>
        <end position="87"/>
    </location>
</feature>